<dbReference type="SUPFAM" id="SSF54909">
    <property type="entry name" value="Dimeric alpha+beta barrel"/>
    <property type="match status" value="1"/>
</dbReference>
<protein>
    <submittedName>
        <fullName evidence="2">Ethyl tert-butyl ether degradation protein</fullName>
    </submittedName>
</protein>
<dbReference type="InterPro" id="IPR011008">
    <property type="entry name" value="Dimeric_a/b-barrel"/>
</dbReference>
<keyword evidence="3" id="KW-1185">Reference proteome</keyword>
<organism evidence="2 3">
    <name type="scientific">Seiridium unicorne</name>
    <dbReference type="NCBI Taxonomy" id="138068"/>
    <lineage>
        <taxon>Eukaryota</taxon>
        <taxon>Fungi</taxon>
        <taxon>Dikarya</taxon>
        <taxon>Ascomycota</taxon>
        <taxon>Pezizomycotina</taxon>
        <taxon>Sordariomycetes</taxon>
        <taxon>Xylariomycetidae</taxon>
        <taxon>Amphisphaeriales</taxon>
        <taxon>Sporocadaceae</taxon>
        <taxon>Seiridium</taxon>
    </lineage>
</organism>
<dbReference type="Proteomes" id="UP001408356">
    <property type="component" value="Unassembled WGS sequence"/>
</dbReference>
<dbReference type="PANTHER" id="PTHR40260">
    <property type="entry name" value="BLR8190 PROTEIN"/>
    <property type="match status" value="1"/>
</dbReference>
<evidence type="ECO:0000313" key="2">
    <source>
        <dbReference type="EMBL" id="KAK9425306.1"/>
    </source>
</evidence>
<evidence type="ECO:0000313" key="3">
    <source>
        <dbReference type="Proteomes" id="UP001408356"/>
    </source>
</evidence>
<dbReference type="EMBL" id="JARVKF010000021">
    <property type="protein sequence ID" value="KAK9425306.1"/>
    <property type="molecule type" value="Genomic_DNA"/>
</dbReference>
<dbReference type="NCBIfam" id="TIGR02118">
    <property type="entry name" value="EthD family reductase"/>
    <property type="match status" value="1"/>
</dbReference>
<comment type="caution">
    <text evidence="2">The sequence shown here is derived from an EMBL/GenBank/DDBJ whole genome shotgun (WGS) entry which is preliminary data.</text>
</comment>
<dbReference type="InterPro" id="IPR009799">
    <property type="entry name" value="EthD_dom"/>
</dbReference>
<reference evidence="2 3" key="1">
    <citation type="journal article" date="2024" name="J. Plant Pathol.">
        <title>Sequence and assembly of the genome of Seiridium unicorne, isolate CBS 538.82, causal agent of cypress canker disease.</title>
        <authorList>
            <person name="Scali E."/>
            <person name="Rocca G.D."/>
            <person name="Danti R."/>
            <person name="Garbelotto M."/>
            <person name="Barberini S."/>
            <person name="Baroncelli R."/>
            <person name="Emiliani G."/>
        </authorList>
    </citation>
    <scope>NUCLEOTIDE SEQUENCE [LARGE SCALE GENOMIC DNA]</scope>
    <source>
        <strain evidence="2 3">BM-138-508</strain>
    </source>
</reference>
<dbReference type="PANTHER" id="PTHR40260:SF2">
    <property type="entry name" value="BLR8190 PROTEIN"/>
    <property type="match status" value="1"/>
</dbReference>
<name>A0ABR2VFJ4_9PEZI</name>
<evidence type="ECO:0000256" key="1">
    <source>
        <dbReference type="ARBA" id="ARBA00005986"/>
    </source>
</evidence>
<comment type="similarity">
    <text evidence="1">Belongs to the tpcK family.</text>
</comment>
<gene>
    <name evidence="2" type="ORF">SUNI508_13178</name>
</gene>
<proteinExistence type="inferred from homology"/>
<sequence length="110" mass="12476">MATSAAIINILYPASAASNFDMDYYLSHHMPLVMKYWKPYGMRGWTVVELDKYSGYYVQAIVDFESLEGFDKAMSAECNGEVMDDIKKFTNESPVRWIGMVHGISSRNTA</sequence>
<dbReference type="Gene3D" id="3.30.70.100">
    <property type="match status" value="1"/>
</dbReference>
<accession>A0ABR2VFJ4</accession>